<protein>
    <recommendedName>
        <fullName evidence="4">coproporphyrinogen oxidase</fullName>
        <ecNumber evidence="4">1.3.3.3</ecNumber>
    </recommendedName>
</protein>
<dbReference type="Proteomes" id="UP000654918">
    <property type="component" value="Unassembled WGS sequence"/>
</dbReference>
<dbReference type="PRINTS" id="PR00073">
    <property type="entry name" value="COPRGNOXDASE"/>
</dbReference>
<keyword evidence="9" id="KW-1185">Reference proteome</keyword>
<dbReference type="GO" id="GO:0006782">
    <property type="term" value="P:protoporphyrinogen IX biosynthetic process"/>
    <property type="evidence" value="ECO:0007669"/>
    <property type="project" value="UniProtKB-UniPathway"/>
</dbReference>
<dbReference type="PANTHER" id="PTHR10755">
    <property type="entry name" value="COPROPORPHYRINOGEN III OXIDASE, MITOCHONDRIAL"/>
    <property type="match status" value="1"/>
</dbReference>
<dbReference type="Pfam" id="PF01218">
    <property type="entry name" value="Coprogen_oxidas"/>
    <property type="match status" value="1"/>
</dbReference>
<dbReference type="NCBIfam" id="NF003727">
    <property type="entry name" value="PRK05330.1"/>
    <property type="match status" value="1"/>
</dbReference>
<evidence type="ECO:0000256" key="4">
    <source>
        <dbReference type="ARBA" id="ARBA00012869"/>
    </source>
</evidence>
<evidence type="ECO:0000256" key="6">
    <source>
        <dbReference type="ARBA" id="ARBA00023133"/>
    </source>
</evidence>
<comment type="subunit">
    <text evidence="3">Homodimer.</text>
</comment>
<keyword evidence="5" id="KW-0560">Oxidoreductase</keyword>
<dbReference type="GO" id="GO:0005737">
    <property type="term" value="C:cytoplasm"/>
    <property type="evidence" value="ECO:0007669"/>
    <property type="project" value="TreeGrafter"/>
</dbReference>
<comment type="caution">
    <text evidence="8">The sequence shown here is derived from an EMBL/GenBank/DDBJ whole genome shotgun (WGS) entry which is preliminary data.</text>
</comment>
<evidence type="ECO:0000256" key="7">
    <source>
        <dbReference type="ARBA" id="ARBA00023244"/>
    </source>
</evidence>
<dbReference type="Gene3D" id="3.40.1500.10">
    <property type="entry name" value="Coproporphyrinogen III oxidase, aerobic"/>
    <property type="match status" value="1"/>
</dbReference>
<comment type="similarity">
    <text evidence="2">Belongs to the aerobic coproporphyrinogen-III oxidase family.</text>
</comment>
<dbReference type="EC" id="1.3.3.3" evidence="4"/>
<dbReference type="FunFam" id="3.40.1500.10:FF:000002">
    <property type="entry name" value="oxygen-dependent coproporphyrinogen-III oxidase, mitochondrial"/>
    <property type="match status" value="1"/>
</dbReference>
<dbReference type="InterPro" id="IPR036406">
    <property type="entry name" value="Coprogen_oxidase_aer_sf"/>
</dbReference>
<dbReference type="PANTHER" id="PTHR10755:SF0">
    <property type="entry name" value="OXYGEN-DEPENDENT COPROPORPHYRINOGEN-III OXIDASE, MITOCHONDRIAL"/>
    <property type="match status" value="1"/>
</dbReference>
<dbReference type="InterPro" id="IPR001260">
    <property type="entry name" value="Coprogen_oxidase_aer"/>
</dbReference>
<evidence type="ECO:0000256" key="1">
    <source>
        <dbReference type="ARBA" id="ARBA00005168"/>
    </source>
</evidence>
<evidence type="ECO:0000256" key="2">
    <source>
        <dbReference type="ARBA" id="ARBA00010644"/>
    </source>
</evidence>
<dbReference type="SUPFAM" id="SSF102886">
    <property type="entry name" value="Coproporphyrinogen III oxidase"/>
    <property type="match status" value="1"/>
</dbReference>
<evidence type="ECO:0000313" key="9">
    <source>
        <dbReference type="Proteomes" id="UP000654918"/>
    </source>
</evidence>
<sequence length="313" mass="35897">MRQRMEDYIRRKQKEIIAALEEVDGTTFRTDSWSRPNNGGGGVTRVLQDGNVFEKAGVNISIVHGKLNKAAAEEMRQNHKNVASPPTDDEQLDFYALGLSMVVHPKNPMAPTVHMNGRYFETARADGSRRTAWFGGGSDLTPSYLFEEDAQQFHATLKAACDEHDPAYYPRFKTWCDEYFHIKHRGERRGIGGIFFDDLDEDFVDPEKGFAFVKSTMDAFVPAYVPIVNRRKDLPFNDQEKEWQQVRRGRYVEFNLVYDRGTAFGLNVPGSRVESILISLPVTAQWRYMHDEPEAESREGKLLAVLRNPKQWV</sequence>
<accession>A0A8H6KT39</accession>
<evidence type="ECO:0000256" key="3">
    <source>
        <dbReference type="ARBA" id="ARBA00011738"/>
    </source>
</evidence>
<reference evidence="8" key="1">
    <citation type="journal article" date="2020" name="Phytopathology">
        <title>Genome Sequence Resources of Colletotrichum truncatum, C. plurivorum, C. musicola, and C. sojae: Four Species Pathogenic to Soybean (Glycine max).</title>
        <authorList>
            <person name="Rogerio F."/>
            <person name="Boufleur T.R."/>
            <person name="Ciampi-Guillardi M."/>
            <person name="Sukno S.A."/>
            <person name="Thon M.R."/>
            <person name="Massola Junior N.S."/>
            <person name="Baroncelli R."/>
        </authorList>
    </citation>
    <scope>NUCLEOTIDE SEQUENCE</scope>
    <source>
        <strain evidence="8">LFN00145</strain>
    </source>
</reference>
<dbReference type="GO" id="GO:0004109">
    <property type="term" value="F:coproporphyrinogen oxidase activity"/>
    <property type="evidence" value="ECO:0007669"/>
    <property type="project" value="UniProtKB-EC"/>
</dbReference>
<dbReference type="InterPro" id="IPR018375">
    <property type="entry name" value="Coprogen_oxidase_CS"/>
</dbReference>
<comment type="pathway">
    <text evidence="1">Porphyrin-containing compound metabolism; protoporphyrin-IX biosynthesis; protoporphyrinogen-IX from coproporphyrinogen-III (O2 route): step 1/1.</text>
</comment>
<proteinExistence type="inferred from homology"/>
<gene>
    <name evidence="8" type="ORF">CPLU01_03314</name>
</gene>
<dbReference type="PROSITE" id="PS01021">
    <property type="entry name" value="COPROGEN_OXIDASE"/>
    <property type="match status" value="1"/>
</dbReference>
<dbReference type="UniPathway" id="UPA00251">
    <property type="reaction ID" value="UER00322"/>
</dbReference>
<keyword evidence="7" id="KW-0627">Porphyrin biosynthesis</keyword>
<evidence type="ECO:0000313" key="8">
    <source>
        <dbReference type="EMBL" id="KAF6837202.1"/>
    </source>
</evidence>
<dbReference type="EMBL" id="WIGO01000027">
    <property type="protein sequence ID" value="KAF6837202.1"/>
    <property type="molecule type" value="Genomic_DNA"/>
</dbReference>
<name>A0A8H6KT39_9PEZI</name>
<dbReference type="PIRSF" id="PIRSF000166">
    <property type="entry name" value="Coproporphyri_ox"/>
    <property type="match status" value="1"/>
</dbReference>
<evidence type="ECO:0000256" key="5">
    <source>
        <dbReference type="ARBA" id="ARBA00023002"/>
    </source>
</evidence>
<dbReference type="AlphaFoldDB" id="A0A8H6KT39"/>
<organism evidence="8 9">
    <name type="scientific">Colletotrichum plurivorum</name>
    <dbReference type="NCBI Taxonomy" id="2175906"/>
    <lineage>
        <taxon>Eukaryota</taxon>
        <taxon>Fungi</taxon>
        <taxon>Dikarya</taxon>
        <taxon>Ascomycota</taxon>
        <taxon>Pezizomycotina</taxon>
        <taxon>Sordariomycetes</taxon>
        <taxon>Hypocreomycetidae</taxon>
        <taxon>Glomerellales</taxon>
        <taxon>Glomerellaceae</taxon>
        <taxon>Colletotrichum</taxon>
        <taxon>Colletotrichum orchidearum species complex</taxon>
    </lineage>
</organism>
<keyword evidence="6" id="KW-0350">Heme biosynthesis</keyword>